<name>A0A016THS7_9BILA</name>
<organism evidence="1 2">
    <name type="scientific">Ancylostoma ceylanicum</name>
    <dbReference type="NCBI Taxonomy" id="53326"/>
    <lineage>
        <taxon>Eukaryota</taxon>
        <taxon>Metazoa</taxon>
        <taxon>Ecdysozoa</taxon>
        <taxon>Nematoda</taxon>
        <taxon>Chromadorea</taxon>
        <taxon>Rhabditida</taxon>
        <taxon>Rhabditina</taxon>
        <taxon>Rhabditomorpha</taxon>
        <taxon>Strongyloidea</taxon>
        <taxon>Ancylostomatidae</taxon>
        <taxon>Ancylostomatinae</taxon>
        <taxon>Ancylostoma</taxon>
    </lineage>
</organism>
<dbReference type="EMBL" id="JARK01001437">
    <property type="protein sequence ID" value="EYC02207.1"/>
    <property type="molecule type" value="Genomic_DNA"/>
</dbReference>
<dbReference type="Proteomes" id="UP000024635">
    <property type="component" value="Unassembled WGS sequence"/>
</dbReference>
<protein>
    <submittedName>
        <fullName evidence="1">Uncharacterized protein</fullName>
    </submittedName>
</protein>
<accession>A0A016THS7</accession>
<evidence type="ECO:0000313" key="2">
    <source>
        <dbReference type="Proteomes" id="UP000024635"/>
    </source>
</evidence>
<keyword evidence="2" id="KW-1185">Reference proteome</keyword>
<gene>
    <name evidence="1" type="primary">Acey_s0101.g3368</name>
    <name evidence="1" type="ORF">Y032_0101g3368</name>
</gene>
<proteinExistence type="predicted"/>
<dbReference type="AlphaFoldDB" id="A0A016THS7"/>
<sequence>MLLLIMAQNNQGVIWITVCYIYITIERWVGTGSTQASGLNFHAYPVGTRTLFRLSEDTTSLVLEHRIAGHK</sequence>
<evidence type="ECO:0000313" key="1">
    <source>
        <dbReference type="EMBL" id="EYC02207.1"/>
    </source>
</evidence>
<reference evidence="2" key="1">
    <citation type="journal article" date="2015" name="Nat. Genet.">
        <title>The genome and transcriptome of the zoonotic hookworm Ancylostoma ceylanicum identify infection-specific gene families.</title>
        <authorList>
            <person name="Schwarz E.M."/>
            <person name="Hu Y."/>
            <person name="Antoshechkin I."/>
            <person name="Miller M.M."/>
            <person name="Sternberg P.W."/>
            <person name="Aroian R.V."/>
        </authorList>
    </citation>
    <scope>NUCLEOTIDE SEQUENCE</scope>
    <source>
        <strain evidence="2">HY135</strain>
    </source>
</reference>
<comment type="caution">
    <text evidence="1">The sequence shown here is derived from an EMBL/GenBank/DDBJ whole genome shotgun (WGS) entry which is preliminary data.</text>
</comment>